<evidence type="ECO:0000256" key="2">
    <source>
        <dbReference type="ARBA" id="ARBA00023043"/>
    </source>
</evidence>
<dbReference type="RefSeq" id="XP_066703694.1">
    <property type="nucleotide sequence ID" value="XM_066838630.1"/>
</dbReference>
<gene>
    <name evidence="6" type="ORF">PG986_002408</name>
</gene>
<dbReference type="SMART" id="SM00248">
    <property type="entry name" value="ANK"/>
    <property type="match status" value="11"/>
</dbReference>
<proteinExistence type="predicted"/>
<comment type="caution">
    <text evidence="6">The sequence shown here is derived from an EMBL/GenBank/DDBJ whole genome shotgun (WGS) entry which is preliminary data.</text>
</comment>
<feature type="repeat" description="ANK" evidence="3">
    <location>
        <begin position="1428"/>
        <end position="1460"/>
    </location>
</feature>
<dbReference type="Proteomes" id="UP001391051">
    <property type="component" value="Unassembled WGS sequence"/>
</dbReference>
<dbReference type="PROSITE" id="PS50088">
    <property type="entry name" value="ANK_REPEAT"/>
    <property type="match status" value="7"/>
</dbReference>
<feature type="repeat" description="ANK" evidence="3">
    <location>
        <begin position="1291"/>
        <end position="1326"/>
    </location>
</feature>
<keyword evidence="7" id="KW-1185">Reference proteome</keyword>
<reference evidence="6 7" key="1">
    <citation type="submission" date="2023-01" db="EMBL/GenBank/DDBJ databases">
        <title>Analysis of 21 Apiospora genomes using comparative genomics revels a genus with tremendous synthesis potential of carbohydrate active enzymes and secondary metabolites.</title>
        <authorList>
            <person name="Sorensen T."/>
        </authorList>
    </citation>
    <scope>NUCLEOTIDE SEQUENCE [LARGE SCALE GENOMIC DNA]</scope>
    <source>
        <strain evidence="6 7">CBS 24483</strain>
    </source>
</reference>
<keyword evidence="1" id="KW-0677">Repeat</keyword>
<dbReference type="Gene3D" id="3.40.50.300">
    <property type="entry name" value="P-loop containing nucleotide triphosphate hydrolases"/>
    <property type="match status" value="1"/>
</dbReference>
<evidence type="ECO:0000256" key="4">
    <source>
        <dbReference type="SAM" id="MobiDB-lite"/>
    </source>
</evidence>
<dbReference type="SUPFAM" id="SSF52540">
    <property type="entry name" value="P-loop containing nucleoside triphosphate hydrolases"/>
    <property type="match status" value="1"/>
</dbReference>
<dbReference type="PANTHER" id="PTHR24198:SF165">
    <property type="entry name" value="ANKYRIN REPEAT-CONTAINING PROTEIN-RELATED"/>
    <property type="match status" value="1"/>
</dbReference>
<feature type="repeat" description="ANK" evidence="3">
    <location>
        <begin position="1222"/>
        <end position="1255"/>
    </location>
</feature>
<evidence type="ECO:0000259" key="5">
    <source>
        <dbReference type="Pfam" id="PF24883"/>
    </source>
</evidence>
<protein>
    <submittedName>
        <fullName evidence="6">Vegetative incompatibility protein HET-E-1</fullName>
    </submittedName>
</protein>
<feature type="region of interest" description="Disordered" evidence="4">
    <location>
        <begin position="1"/>
        <end position="79"/>
    </location>
</feature>
<name>A0ABR1QNR7_9PEZI</name>
<feature type="repeat" description="ANK" evidence="3">
    <location>
        <begin position="936"/>
        <end position="968"/>
    </location>
</feature>
<dbReference type="Pfam" id="PF13857">
    <property type="entry name" value="Ank_5"/>
    <property type="match status" value="1"/>
</dbReference>
<evidence type="ECO:0000313" key="7">
    <source>
        <dbReference type="Proteomes" id="UP001391051"/>
    </source>
</evidence>
<feature type="domain" description="Nephrocystin 3-like N-terminal" evidence="5">
    <location>
        <begin position="453"/>
        <end position="556"/>
    </location>
</feature>
<dbReference type="PROSITE" id="PS50297">
    <property type="entry name" value="ANK_REP_REGION"/>
    <property type="match status" value="5"/>
</dbReference>
<evidence type="ECO:0000313" key="6">
    <source>
        <dbReference type="EMBL" id="KAK7961583.1"/>
    </source>
</evidence>
<dbReference type="InterPro" id="IPR036770">
    <property type="entry name" value="Ankyrin_rpt-contain_sf"/>
</dbReference>
<keyword evidence="2 3" id="KW-0040">ANK repeat</keyword>
<dbReference type="SUPFAM" id="SSF48403">
    <property type="entry name" value="Ankyrin repeat"/>
    <property type="match status" value="2"/>
</dbReference>
<dbReference type="Pfam" id="PF24883">
    <property type="entry name" value="NPHP3_N"/>
    <property type="match status" value="2"/>
</dbReference>
<feature type="region of interest" description="Disordered" evidence="4">
    <location>
        <begin position="1770"/>
        <end position="1800"/>
    </location>
</feature>
<sequence length="1800" mass="200132">MSHQALVRLSDSSPTVAPRQDDCAVSSWGGPAQPGHSTLARATSSDDFDYSGENYTLSAPSRPTPPEAPSDGFAPQTRHGRRTMAFRDRIVEHRAAWIVPLVQLVDLSRPFADALNSVYPPAGMILGGITRVLSMSKRFVDYQEAVLDFLIKVCKNLGVIDRYKEGFQKEEMHLALIGVYGDIVQFCARASKPFLDSNGKSRMTAVSFFKSQIKSFKEEFGDVERHLATHLEVFDRTAILVLARLQQTQIMGLKMQVRSHEADKRQRSEEEERRAKEFAKEQDEFRWQMLKWIFTTDFRGVQDEKLDNTLDGTAQWLLDDDRFKDWKLQSRPNLLYLHGKAGSGKSHLAAKLIRDVDLWRREQNASLAKVETQISREQNANASHTKMESHAARDQNTNVSLAKVENQLSWGEENSSITKLENQRKYAMAYVYCGSNMTETSGHKNLDMTLEPRSGATAILSSILRQLYSSLPRDQDVEFLRDLCHQNQSSHPSIEDVREGIRLIVAEFARTFIVVDGLDECSGFKDMGFENLCTFISSLASADVASSPATVAIFSRPGYSSIEDVLGGASRIQVDVGANQADIDLFIAERTKTLTSNSSTLQDIKAILSEDADGMFLWVSLVIDSIKKERKDKRRKAAAKNMPRGLAGAYSVALDRVLAQDESIKDVALKTLLWIANSERPLSQAELFEALSIEPGMPDLDDEDRIDRNTSLTEGCADLVIFRNGQYSLLHVSLEEYLPHPPLKYAEEPIAEYWMNQSKSQAILAELCLTYLMFDTFREHRIEAREDTKALLEEYPLLEYAAGNWGKHASKVSVTEKDKLMALARDFLTDGHLLQLWGQVIHKGIADWLIAQYGPSNMEAYVLLSTKRPLLWLAARNNWADAIPRLLGMGLDSNELALVPGQGQQTALHEAVVFGSEEAALSLIKAGASLDLGNGFGETALMMAISNQRLGIVDFLLDRGANVTLHDLHGNSALTNAIRQNFLQVATKILQRGADEGTQLDTRTSLQVAAVCGGTLRDRLTSRTRGGPRIQEQRRAQSISRCRLVGPSRCRQNITIARCPPDVQECFERNCISPPILGPSIQKGGHTQMASRAWRPLCKARSTKPSGSGRNRRRAPSGVCYDNIGTLAFWGYIDFIKLLMEQVPGLDYHCKNEFGQTPLRRAVDGCELEAVELLLPHYSVDDYLGDIDGDWPIHIAAEYDELDCLKPLVAFDPDGVDRPNNEGDTALHCAARGGHSTVVDYLLETAGANVNAKDNDGYTALHRAILGYRSNMALLLISRGHLLAATATDEKGATALHQAAEWGNETIREVVDLYLSRGLDEVVTRRGPRRNCALAAARSGDLDLWRKVVTIDKTLVSDVDSDGDDGLCLAACNGHTHMLEDMLSMGFDVNGKTKHGGTALGMAAMEGRIGAVQYLCLRGADLNSQNVHGLTALHWATQEGFGECQRVLVEAGADQTIRDDLGMLAKDYNTCASLKARALGPEHDTYDSRVMASATTRNFILMSIGRIRTEKPPPHWKKQRKDPRRWPLKDVVFCSKFLTHTGRSGTGSGRAEACSARKSKNEEEGLKIRLEELPGWELVIVLSRLGDEFGKTDLFRDHSPDKELILPNFEGHRLLHITPVAELADDKKAMLGPENELTELFLQSLENKYKSIEQADLLIRRDDDLNETLLRYTGFDTIKNQKSEEKQTTSETDEEEADGEEMHVAADRQVEFLIGAIQHDLMRQWSLIVPGKNEETREEQELILEAAWQLAQAIAYHEVRMPSLADLTAAGPTRSYWRKGSEPSDSGTGSSSVSDSGSDL</sequence>
<evidence type="ECO:0000256" key="1">
    <source>
        <dbReference type="ARBA" id="ARBA00022737"/>
    </source>
</evidence>
<organism evidence="6 7">
    <name type="scientific">Apiospora aurea</name>
    <dbReference type="NCBI Taxonomy" id="335848"/>
    <lineage>
        <taxon>Eukaryota</taxon>
        <taxon>Fungi</taxon>
        <taxon>Dikarya</taxon>
        <taxon>Ascomycota</taxon>
        <taxon>Pezizomycotina</taxon>
        <taxon>Sordariomycetes</taxon>
        <taxon>Xylariomycetidae</taxon>
        <taxon>Amphisphaeriales</taxon>
        <taxon>Apiosporaceae</taxon>
        <taxon>Apiospora</taxon>
    </lineage>
</organism>
<accession>A0ABR1QNR7</accession>
<evidence type="ECO:0000256" key="3">
    <source>
        <dbReference type="PROSITE-ProRule" id="PRU00023"/>
    </source>
</evidence>
<dbReference type="Gene3D" id="1.25.40.20">
    <property type="entry name" value="Ankyrin repeat-containing domain"/>
    <property type="match status" value="3"/>
</dbReference>
<feature type="repeat" description="ANK" evidence="3">
    <location>
        <begin position="1395"/>
        <end position="1427"/>
    </location>
</feature>
<dbReference type="InterPro" id="IPR056884">
    <property type="entry name" value="NPHP3-like_N"/>
</dbReference>
<feature type="domain" description="Nephrocystin 3-like N-terminal" evidence="5">
    <location>
        <begin position="312"/>
        <end position="364"/>
    </location>
</feature>
<dbReference type="GeneID" id="92071692"/>
<feature type="repeat" description="ANK" evidence="3">
    <location>
        <begin position="1362"/>
        <end position="1394"/>
    </location>
</feature>
<dbReference type="PANTHER" id="PTHR24198">
    <property type="entry name" value="ANKYRIN REPEAT AND PROTEIN KINASE DOMAIN-CONTAINING PROTEIN"/>
    <property type="match status" value="1"/>
</dbReference>
<feature type="repeat" description="ANK" evidence="3">
    <location>
        <begin position="903"/>
        <end position="935"/>
    </location>
</feature>
<dbReference type="EMBL" id="JAQQWE010000002">
    <property type="protein sequence ID" value="KAK7961583.1"/>
    <property type="molecule type" value="Genomic_DNA"/>
</dbReference>
<feature type="compositionally biased region" description="Low complexity" evidence="4">
    <location>
        <begin position="1783"/>
        <end position="1800"/>
    </location>
</feature>
<dbReference type="InterPro" id="IPR002110">
    <property type="entry name" value="Ankyrin_rpt"/>
</dbReference>
<feature type="region of interest" description="Disordered" evidence="4">
    <location>
        <begin position="1680"/>
        <end position="1701"/>
    </location>
</feature>
<dbReference type="InterPro" id="IPR027417">
    <property type="entry name" value="P-loop_NTPase"/>
</dbReference>
<dbReference type="Pfam" id="PF12796">
    <property type="entry name" value="Ank_2"/>
    <property type="match status" value="2"/>
</dbReference>